<feature type="transmembrane region" description="Helical" evidence="6">
    <location>
        <begin position="98"/>
        <end position="116"/>
    </location>
</feature>
<dbReference type="OrthoDB" id="9776053at2"/>
<reference evidence="9 10" key="1">
    <citation type="submission" date="2019-06" db="EMBL/GenBank/DDBJ databases">
        <title>Whole genome shotgun sequence of Zoogloea ramigera NBRC 15342.</title>
        <authorList>
            <person name="Hosoyama A."/>
            <person name="Uohara A."/>
            <person name="Ohji S."/>
            <person name="Ichikawa N."/>
        </authorList>
    </citation>
    <scope>NUCLEOTIDE SEQUENCE [LARGE SCALE GENOMIC DNA]</scope>
    <source>
        <strain evidence="9 10">NBRC 15342</strain>
    </source>
</reference>
<evidence type="ECO:0000256" key="5">
    <source>
        <dbReference type="SAM" id="MobiDB-lite"/>
    </source>
</evidence>
<dbReference type="NCBIfam" id="TIGR03142">
    <property type="entry name" value="cytochro_ccmI"/>
    <property type="match status" value="1"/>
</dbReference>
<feature type="domain" description="Cytochrome c-type biogenesis protein H TPR" evidence="8">
    <location>
        <begin position="127"/>
        <end position="261"/>
    </location>
</feature>
<dbReference type="GO" id="GO:0005886">
    <property type="term" value="C:plasma membrane"/>
    <property type="evidence" value="ECO:0007669"/>
    <property type="project" value="TreeGrafter"/>
</dbReference>
<dbReference type="InterPro" id="IPR017560">
    <property type="entry name" value="Cyt_c_biogenesis_CcmI"/>
</dbReference>
<keyword evidence="6" id="KW-0812">Transmembrane</keyword>
<dbReference type="RefSeq" id="WP_141352080.1">
    <property type="nucleotide sequence ID" value="NZ_BJNV01000035.1"/>
</dbReference>
<evidence type="ECO:0000256" key="6">
    <source>
        <dbReference type="SAM" id="Phobius"/>
    </source>
</evidence>
<evidence type="ECO:0000259" key="7">
    <source>
        <dbReference type="Pfam" id="PF23892"/>
    </source>
</evidence>
<dbReference type="Gene3D" id="1.25.40.10">
    <property type="entry name" value="Tetratricopeptide repeat domain"/>
    <property type="match status" value="1"/>
</dbReference>
<dbReference type="Pfam" id="PF23892">
    <property type="entry name" value="Ig_CycH"/>
    <property type="match status" value="1"/>
</dbReference>
<keyword evidence="10" id="KW-1185">Reference proteome</keyword>
<dbReference type="GO" id="GO:0030313">
    <property type="term" value="C:cell envelope"/>
    <property type="evidence" value="ECO:0007669"/>
    <property type="project" value="UniProtKB-SubCell"/>
</dbReference>
<dbReference type="InterPro" id="IPR056412">
    <property type="entry name" value="Ig_CycH"/>
</dbReference>
<evidence type="ECO:0000313" key="9">
    <source>
        <dbReference type="EMBL" id="GEC96097.1"/>
    </source>
</evidence>
<proteinExistence type="predicted"/>
<evidence type="ECO:0000256" key="4">
    <source>
        <dbReference type="ARBA" id="ARBA00022803"/>
    </source>
</evidence>
<feature type="region of interest" description="Disordered" evidence="5">
    <location>
        <begin position="377"/>
        <end position="398"/>
    </location>
</feature>
<dbReference type="AlphaFoldDB" id="A0A4Y4CYI6"/>
<gene>
    <name evidence="9" type="primary">ccmI</name>
    <name evidence="9" type="ORF">ZRA01_21700</name>
</gene>
<dbReference type="Proteomes" id="UP000318422">
    <property type="component" value="Unassembled WGS sequence"/>
</dbReference>
<dbReference type="InterPro" id="IPR051263">
    <property type="entry name" value="C-type_cytochrome_biogenesis"/>
</dbReference>
<dbReference type="EMBL" id="BJNV01000035">
    <property type="protein sequence ID" value="GEC96097.1"/>
    <property type="molecule type" value="Genomic_DNA"/>
</dbReference>
<keyword evidence="2" id="KW-0677">Repeat</keyword>
<dbReference type="PANTHER" id="PTHR47870:SF4">
    <property type="entry name" value="CYTOCHROME C-TYPE BIOGENESIS PROTEIN CYCH"/>
    <property type="match status" value="1"/>
</dbReference>
<keyword evidence="4" id="KW-0802">TPR repeat</keyword>
<protein>
    <submittedName>
        <fullName evidence="9">C-type cytochrome biogenesis protein CcmI</fullName>
    </submittedName>
</protein>
<dbReference type="Pfam" id="PF23914">
    <property type="entry name" value="TPR_CcmH_CycH"/>
    <property type="match status" value="1"/>
</dbReference>
<dbReference type="PANTHER" id="PTHR47870">
    <property type="entry name" value="CYTOCHROME C-TYPE BIOGENESIS PROTEIN CCMH"/>
    <property type="match status" value="1"/>
</dbReference>
<keyword evidence="6" id="KW-0472">Membrane</keyword>
<accession>A0A4Y4CYI6</accession>
<feature type="region of interest" description="Disordered" evidence="5">
    <location>
        <begin position="277"/>
        <end position="298"/>
    </location>
</feature>
<evidence type="ECO:0000256" key="2">
    <source>
        <dbReference type="ARBA" id="ARBA00022737"/>
    </source>
</evidence>
<evidence type="ECO:0000313" key="10">
    <source>
        <dbReference type="Proteomes" id="UP000318422"/>
    </source>
</evidence>
<dbReference type="InterPro" id="IPR011990">
    <property type="entry name" value="TPR-like_helical_dom_sf"/>
</dbReference>
<keyword evidence="3" id="KW-0201">Cytochrome c-type biogenesis</keyword>
<sequence>MTAFWISTGLLTLLVLAVLCWPLLRRHGGAGASRKAINTAIYRDQLAELERDLASGVLSQADYGSARDELERRVLEDVAAAEVADAAPLTPRRLPRTALALAVTLPLAAAVLYVVLGTPAALDPAAREGQQASAAEIEKMVDALAAKLEKDPGNLEGWAMLGRSYMVTGRFADAAKAFDKAGAAMEASSEMMLQVAELSAELNQGRVEGRGRDLLQRVLKDEPQNPQALVLAGTDAFFRSNFADAVRHWEAVLAMLPPGSPDAQNLAAGIEKAKSQLGAGKASASPNTSPKAGTEAAAGKTVSGRVELAPALKAKAAPDDVVFIFARAAEGPRMPLAVVRTRVADLPREFTLDDSMALSPEFKLSSAGSLRIEARVSRSGDATAKPGDLRGESGPVQPGARKLSIVIDKVVE</sequence>
<comment type="subcellular location">
    <subcellularLocation>
        <location evidence="1">Cell envelope</location>
    </subcellularLocation>
</comment>
<evidence type="ECO:0000256" key="1">
    <source>
        <dbReference type="ARBA" id="ARBA00004196"/>
    </source>
</evidence>
<evidence type="ECO:0000256" key="3">
    <source>
        <dbReference type="ARBA" id="ARBA00022748"/>
    </source>
</evidence>
<dbReference type="SUPFAM" id="SSF48452">
    <property type="entry name" value="TPR-like"/>
    <property type="match status" value="1"/>
</dbReference>
<organism evidence="9 10">
    <name type="scientific">Zoogloea ramigera</name>
    <dbReference type="NCBI Taxonomy" id="350"/>
    <lineage>
        <taxon>Bacteria</taxon>
        <taxon>Pseudomonadati</taxon>
        <taxon>Pseudomonadota</taxon>
        <taxon>Betaproteobacteria</taxon>
        <taxon>Rhodocyclales</taxon>
        <taxon>Zoogloeaceae</taxon>
        <taxon>Zoogloea</taxon>
    </lineage>
</organism>
<dbReference type="GO" id="GO:0017004">
    <property type="term" value="P:cytochrome complex assembly"/>
    <property type="evidence" value="ECO:0007669"/>
    <property type="project" value="UniProtKB-KW"/>
</dbReference>
<dbReference type="InterPro" id="IPR056413">
    <property type="entry name" value="TPR_CcmH_CycH"/>
</dbReference>
<feature type="domain" description="Cytochrome c-type biogenesis protein H Ig-like" evidence="7">
    <location>
        <begin position="304"/>
        <end position="408"/>
    </location>
</feature>
<feature type="transmembrane region" description="Helical" evidence="6">
    <location>
        <begin position="6"/>
        <end position="24"/>
    </location>
</feature>
<evidence type="ECO:0000259" key="8">
    <source>
        <dbReference type="Pfam" id="PF23914"/>
    </source>
</evidence>
<comment type="caution">
    <text evidence="9">The sequence shown here is derived from an EMBL/GenBank/DDBJ whole genome shotgun (WGS) entry which is preliminary data.</text>
</comment>
<name>A0A4Y4CYI6_ZOORA</name>
<keyword evidence="6" id="KW-1133">Transmembrane helix</keyword>